<reference evidence="2" key="1">
    <citation type="journal article" date="2023" name="Front. Plant Sci.">
        <title>Chromosomal-level genome assembly of Melastoma candidum provides insights into trichome evolution.</title>
        <authorList>
            <person name="Zhong Y."/>
            <person name="Wu W."/>
            <person name="Sun C."/>
            <person name="Zou P."/>
            <person name="Liu Y."/>
            <person name="Dai S."/>
            <person name="Zhou R."/>
        </authorList>
    </citation>
    <scope>NUCLEOTIDE SEQUENCE [LARGE SCALE GENOMIC DNA]</scope>
</reference>
<evidence type="ECO:0000313" key="2">
    <source>
        <dbReference type="Proteomes" id="UP001057402"/>
    </source>
</evidence>
<evidence type="ECO:0000313" key="1">
    <source>
        <dbReference type="EMBL" id="KAI4371361.1"/>
    </source>
</evidence>
<keyword evidence="2" id="KW-1185">Reference proteome</keyword>
<name>A0ACB9R0M4_9MYRT</name>
<comment type="caution">
    <text evidence="1">The sequence shown here is derived from an EMBL/GenBank/DDBJ whole genome shotgun (WGS) entry which is preliminary data.</text>
</comment>
<protein>
    <submittedName>
        <fullName evidence="1">Uncharacterized protein</fullName>
    </submittedName>
</protein>
<gene>
    <name evidence="1" type="ORF">MLD38_019606</name>
</gene>
<accession>A0ACB9R0M4</accession>
<proteinExistence type="predicted"/>
<dbReference type="EMBL" id="CM042884">
    <property type="protein sequence ID" value="KAI4371361.1"/>
    <property type="molecule type" value="Genomic_DNA"/>
</dbReference>
<sequence length="147" mass="16148">MKEPRRCGAARCRLHRRHPRPRKEAEQPLVQPSSRHPESCVLHRPHHLPRRLLRPGALHPPSHTASSNSSPHSVQNILISPTSSFPGITTSLLRPSSASCRGPLAATNCQRGGKSLRRTRRGKGGMMGGGFWGDARAGEAMGREDHR</sequence>
<organism evidence="1 2">
    <name type="scientific">Melastoma candidum</name>
    <dbReference type="NCBI Taxonomy" id="119954"/>
    <lineage>
        <taxon>Eukaryota</taxon>
        <taxon>Viridiplantae</taxon>
        <taxon>Streptophyta</taxon>
        <taxon>Embryophyta</taxon>
        <taxon>Tracheophyta</taxon>
        <taxon>Spermatophyta</taxon>
        <taxon>Magnoliopsida</taxon>
        <taxon>eudicotyledons</taxon>
        <taxon>Gunneridae</taxon>
        <taxon>Pentapetalae</taxon>
        <taxon>rosids</taxon>
        <taxon>malvids</taxon>
        <taxon>Myrtales</taxon>
        <taxon>Melastomataceae</taxon>
        <taxon>Melastomatoideae</taxon>
        <taxon>Melastomateae</taxon>
        <taxon>Melastoma</taxon>
    </lineage>
</organism>
<dbReference type="Proteomes" id="UP001057402">
    <property type="component" value="Chromosome 5"/>
</dbReference>